<dbReference type="SUPFAM" id="SSF53098">
    <property type="entry name" value="Ribonuclease H-like"/>
    <property type="match status" value="1"/>
</dbReference>
<dbReference type="InterPro" id="IPR036397">
    <property type="entry name" value="RNaseH_sf"/>
</dbReference>
<dbReference type="OrthoDB" id="3265515at2759"/>
<feature type="non-terminal residue" evidence="2">
    <location>
        <position position="139"/>
    </location>
</feature>
<dbReference type="Gene3D" id="3.30.420.10">
    <property type="entry name" value="Ribonuclease H-like superfamily/Ribonuclease H"/>
    <property type="match status" value="1"/>
</dbReference>
<dbReference type="AlphaFoldDB" id="A0A1B7MSH7"/>
<gene>
    <name evidence="2" type="ORF">K503DRAFT_670526</name>
</gene>
<dbReference type="InterPro" id="IPR012337">
    <property type="entry name" value="RNaseH-like_sf"/>
</dbReference>
<proteinExistence type="predicted"/>
<sequence>TVFEVEEVGLTLAAKLIATEPRLIFPLSISIDNQASIQAGESFYTRPDSYLADRFHRMIQTTARRHDNFELTIRWVLGRSDVRGNEEADKQAKLAAESRQKNSPPTKLPHYLRHGALPFSISALKEVHRKATHVRWERQ</sequence>
<organism evidence="2 3">
    <name type="scientific">Rhizopogon vinicolor AM-OR11-026</name>
    <dbReference type="NCBI Taxonomy" id="1314800"/>
    <lineage>
        <taxon>Eukaryota</taxon>
        <taxon>Fungi</taxon>
        <taxon>Dikarya</taxon>
        <taxon>Basidiomycota</taxon>
        <taxon>Agaricomycotina</taxon>
        <taxon>Agaricomycetes</taxon>
        <taxon>Agaricomycetidae</taxon>
        <taxon>Boletales</taxon>
        <taxon>Suillineae</taxon>
        <taxon>Rhizopogonaceae</taxon>
        <taxon>Rhizopogon</taxon>
    </lineage>
</organism>
<dbReference type="EMBL" id="KV448494">
    <property type="protein sequence ID" value="OAX35507.1"/>
    <property type="molecule type" value="Genomic_DNA"/>
</dbReference>
<dbReference type="GO" id="GO:0003676">
    <property type="term" value="F:nucleic acid binding"/>
    <property type="evidence" value="ECO:0007669"/>
    <property type="project" value="InterPro"/>
</dbReference>
<keyword evidence="3" id="KW-1185">Reference proteome</keyword>
<protein>
    <submittedName>
        <fullName evidence="2">Uncharacterized protein</fullName>
    </submittedName>
</protein>
<reference evidence="2 3" key="1">
    <citation type="submission" date="2016-06" db="EMBL/GenBank/DDBJ databases">
        <title>Comparative genomics of the ectomycorrhizal sister species Rhizopogon vinicolor and Rhizopogon vesiculosus (Basidiomycota: Boletales) reveals a divergence of the mating type B locus.</title>
        <authorList>
            <consortium name="DOE Joint Genome Institute"/>
            <person name="Mujic A.B."/>
            <person name="Kuo A."/>
            <person name="Tritt A."/>
            <person name="Lipzen A."/>
            <person name="Chen C."/>
            <person name="Johnson J."/>
            <person name="Sharma A."/>
            <person name="Barry K."/>
            <person name="Grigoriev I.V."/>
            <person name="Spatafora J.W."/>
        </authorList>
    </citation>
    <scope>NUCLEOTIDE SEQUENCE [LARGE SCALE GENOMIC DNA]</scope>
    <source>
        <strain evidence="2 3">AM-OR11-026</strain>
    </source>
</reference>
<evidence type="ECO:0000256" key="1">
    <source>
        <dbReference type="SAM" id="MobiDB-lite"/>
    </source>
</evidence>
<name>A0A1B7MSH7_9AGAM</name>
<feature type="compositionally biased region" description="Basic and acidic residues" evidence="1">
    <location>
        <begin position="84"/>
        <end position="100"/>
    </location>
</feature>
<feature type="region of interest" description="Disordered" evidence="1">
    <location>
        <begin position="84"/>
        <end position="109"/>
    </location>
</feature>
<dbReference type="InParanoid" id="A0A1B7MSH7"/>
<evidence type="ECO:0000313" key="3">
    <source>
        <dbReference type="Proteomes" id="UP000092154"/>
    </source>
</evidence>
<feature type="non-terminal residue" evidence="2">
    <location>
        <position position="1"/>
    </location>
</feature>
<accession>A0A1B7MSH7</accession>
<dbReference type="Proteomes" id="UP000092154">
    <property type="component" value="Unassembled WGS sequence"/>
</dbReference>
<evidence type="ECO:0000313" key="2">
    <source>
        <dbReference type="EMBL" id="OAX35507.1"/>
    </source>
</evidence>